<proteinExistence type="predicted"/>
<dbReference type="Pfam" id="PF06985">
    <property type="entry name" value="HET"/>
    <property type="match status" value="1"/>
</dbReference>
<organism evidence="2 3">
    <name type="scientific">Thelonectria olida</name>
    <dbReference type="NCBI Taxonomy" id="1576542"/>
    <lineage>
        <taxon>Eukaryota</taxon>
        <taxon>Fungi</taxon>
        <taxon>Dikarya</taxon>
        <taxon>Ascomycota</taxon>
        <taxon>Pezizomycotina</taxon>
        <taxon>Sordariomycetes</taxon>
        <taxon>Hypocreomycetidae</taxon>
        <taxon>Hypocreales</taxon>
        <taxon>Nectriaceae</taxon>
        <taxon>Thelonectria</taxon>
    </lineage>
</organism>
<feature type="domain" description="Heterokaryon incompatibility" evidence="1">
    <location>
        <begin position="239"/>
        <end position="390"/>
    </location>
</feature>
<comment type="caution">
    <text evidence="2">The sequence shown here is derived from an EMBL/GenBank/DDBJ whole genome shotgun (WGS) entry which is preliminary data.</text>
</comment>
<dbReference type="AlphaFoldDB" id="A0A9P8W1N1"/>
<evidence type="ECO:0000313" key="3">
    <source>
        <dbReference type="Proteomes" id="UP000777438"/>
    </source>
</evidence>
<protein>
    <submittedName>
        <fullName evidence="2">Heterokaryon incompatibility protein-domain-containing protein</fullName>
    </submittedName>
</protein>
<dbReference type="OrthoDB" id="5362512at2759"/>
<accession>A0A9P8W1N1</accession>
<reference evidence="2 3" key="1">
    <citation type="journal article" date="2021" name="Nat. Commun.">
        <title>Genetic determinants of endophytism in the Arabidopsis root mycobiome.</title>
        <authorList>
            <person name="Mesny F."/>
            <person name="Miyauchi S."/>
            <person name="Thiergart T."/>
            <person name="Pickel B."/>
            <person name="Atanasova L."/>
            <person name="Karlsson M."/>
            <person name="Huettel B."/>
            <person name="Barry K.W."/>
            <person name="Haridas S."/>
            <person name="Chen C."/>
            <person name="Bauer D."/>
            <person name="Andreopoulos W."/>
            <person name="Pangilinan J."/>
            <person name="LaButti K."/>
            <person name="Riley R."/>
            <person name="Lipzen A."/>
            <person name="Clum A."/>
            <person name="Drula E."/>
            <person name="Henrissat B."/>
            <person name="Kohler A."/>
            <person name="Grigoriev I.V."/>
            <person name="Martin F.M."/>
            <person name="Hacquard S."/>
        </authorList>
    </citation>
    <scope>NUCLEOTIDE SEQUENCE [LARGE SCALE GENOMIC DNA]</scope>
    <source>
        <strain evidence="2 3">MPI-CAGE-CH-0241</strain>
    </source>
</reference>
<evidence type="ECO:0000259" key="1">
    <source>
        <dbReference type="Pfam" id="PF06985"/>
    </source>
</evidence>
<dbReference type="Proteomes" id="UP000777438">
    <property type="component" value="Unassembled WGS sequence"/>
</dbReference>
<dbReference type="EMBL" id="JAGPYM010000019">
    <property type="protein sequence ID" value="KAH6885023.1"/>
    <property type="molecule type" value="Genomic_DNA"/>
</dbReference>
<dbReference type="PANTHER" id="PTHR33112">
    <property type="entry name" value="DOMAIN PROTEIN, PUTATIVE-RELATED"/>
    <property type="match status" value="1"/>
</dbReference>
<dbReference type="PANTHER" id="PTHR33112:SF16">
    <property type="entry name" value="HETEROKARYON INCOMPATIBILITY DOMAIN-CONTAINING PROTEIN"/>
    <property type="match status" value="1"/>
</dbReference>
<evidence type="ECO:0000313" key="2">
    <source>
        <dbReference type="EMBL" id="KAH6885023.1"/>
    </source>
</evidence>
<keyword evidence="3" id="KW-1185">Reference proteome</keyword>
<dbReference type="InterPro" id="IPR010730">
    <property type="entry name" value="HET"/>
</dbReference>
<name>A0A9P8W1N1_9HYPO</name>
<sequence>MRCKFCKELSIERLVELAEVEFGAMVVPHSAYYSHQPSIAALDASAEQGCDLCQLIVQALGLTTNNDRFAFGLEGFDRSQDSTVLATARGLADFYDSAVRISINTMHIFEESPLLDVKMLEVLLVQVGPPKEVDDPLSDGGDNYEMQSDLHPAKLLIMSQGTSVYCGNYEIGRRGTGPILDSKSNIAIAQGWISKCRNEHGSSCGTHKGDLPLPTRVIDVGSENDKTKLFISQGTKGDYIALSHCWGGPIATVLQTTNIKDFCQGLPYDQLPLNFKDAINITRRLGIRHIWVDSLCIMQDSSDDWTIESTKMAAVYENAVVTIAALCSPGSSHGILRTAQQQSSSPDAARIAGPGGSVLTLQAYKKDEDENLRDLLDNAPLTSRGWCFQESVLSRRVLYYGTKQVYWECREGFQAANGVPGPNFLPKSGLGINRLDEFLLQDFSTSQIPLQGHMRTMLLWNYYATVSSYSRRKLTFSTDKLPAFSGLAQRLQPLTGCDYIAGLWAGDIRHGLLWGAYGERQGLEDVQPYRAPSWSWASRNGPIYFRMESNHKALHPNDVEILEAEAEPKDKRAPFAEVTRGHLLLRGLTQKLRRIHGKKVEYDDRVGQVTFDDHKMAGGRTGALVHIYTSRASESDPTICVGPDRPLFAFESQYQKLLGRDEQRDYLVLWVKRATTGAQSSKEGKNDIVHCIILEKAQEVGPGEDVYRRVGYFVTDHDKHEVIGEWKLRTLKII</sequence>
<gene>
    <name evidence="2" type="ORF">B0T10DRAFT_493127</name>
</gene>